<name>A0A8H7F7E8_AGABI</name>
<dbReference type="Pfam" id="PF16242">
    <property type="entry name" value="Pyrid_ox_like"/>
    <property type="match status" value="1"/>
</dbReference>
<evidence type="ECO:0000313" key="3">
    <source>
        <dbReference type="Proteomes" id="UP000629468"/>
    </source>
</evidence>
<accession>A0A8H7F7E8</accession>
<dbReference type="Proteomes" id="UP000629468">
    <property type="component" value="Unassembled WGS sequence"/>
</dbReference>
<comment type="caution">
    <text evidence="2">The sequence shown here is derived from an EMBL/GenBank/DDBJ whole genome shotgun (WGS) entry which is preliminary data.</text>
</comment>
<feature type="domain" description="General stress protein FMN-binding split barrel" evidence="1">
    <location>
        <begin position="19"/>
        <end position="172"/>
    </location>
</feature>
<dbReference type="Gene3D" id="2.30.110.10">
    <property type="entry name" value="Electron Transport, Fmn-binding Protein, Chain A"/>
    <property type="match status" value="1"/>
</dbReference>
<dbReference type="PANTHER" id="PTHR34818">
    <property type="entry name" value="PROTEIN BLI-3"/>
    <property type="match status" value="1"/>
</dbReference>
<dbReference type="EMBL" id="JABXXO010000003">
    <property type="protein sequence ID" value="KAF7782181.1"/>
    <property type="molecule type" value="Genomic_DNA"/>
</dbReference>
<dbReference type="PANTHER" id="PTHR34818:SF1">
    <property type="entry name" value="PROTEIN BLI-3"/>
    <property type="match status" value="1"/>
</dbReference>
<dbReference type="InterPro" id="IPR012349">
    <property type="entry name" value="Split_barrel_FMN-bd"/>
</dbReference>
<proteinExistence type="predicted"/>
<sequence length="192" mass="21316">MLDPYTASASVITANTEQKIDGLKEIIESTQTAMLTTRSKEGHLHSRAMAPASSKEDKDLKFVFIANNASHKFEEMRQDENVNVAFLNPSTTAWASIAGKAKVINNRDIVEKYWTKGTGAWFGDLKDGVHKGDASDPRVSLIEVIPEEIRYWYPTEGKIMRAVEIGYDALTGGVATPGEIRNISPKEIRHHD</sequence>
<reference evidence="2 3" key="1">
    <citation type="journal article" name="Sci. Rep.">
        <title>Telomere-to-telomere assembled and centromere annotated genomes of the two main subspecies of the button mushroom Agaricus bisporus reveal especially polymorphic chromosome ends.</title>
        <authorList>
            <person name="Sonnenberg A.S.M."/>
            <person name="Sedaghat-Telgerd N."/>
            <person name="Lavrijssen B."/>
            <person name="Ohm R.A."/>
            <person name="Hendrickx P.M."/>
            <person name="Scholtmeijer K."/>
            <person name="Baars J.J.P."/>
            <person name="van Peer A."/>
        </authorList>
    </citation>
    <scope>NUCLEOTIDE SEQUENCE [LARGE SCALE GENOMIC DNA]</scope>
    <source>
        <strain evidence="2 3">H119_p4</strain>
    </source>
</reference>
<protein>
    <recommendedName>
        <fullName evidence="1">General stress protein FMN-binding split barrel domain-containing protein</fullName>
    </recommendedName>
</protein>
<dbReference type="InterPro" id="IPR052917">
    <property type="entry name" value="Stress-Dev_Protein"/>
</dbReference>
<dbReference type="SUPFAM" id="SSF50475">
    <property type="entry name" value="FMN-binding split barrel"/>
    <property type="match status" value="1"/>
</dbReference>
<organism evidence="2 3">
    <name type="scientific">Agaricus bisporus var. burnettii</name>
    <dbReference type="NCBI Taxonomy" id="192524"/>
    <lineage>
        <taxon>Eukaryota</taxon>
        <taxon>Fungi</taxon>
        <taxon>Dikarya</taxon>
        <taxon>Basidiomycota</taxon>
        <taxon>Agaricomycotina</taxon>
        <taxon>Agaricomycetes</taxon>
        <taxon>Agaricomycetidae</taxon>
        <taxon>Agaricales</taxon>
        <taxon>Agaricineae</taxon>
        <taxon>Agaricaceae</taxon>
        <taxon>Agaricus</taxon>
    </lineage>
</organism>
<dbReference type="AlphaFoldDB" id="A0A8H7F7E8"/>
<dbReference type="OMA" id="AKAWWDS"/>
<gene>
    <name evidence="2" type="ORF">Agabi119p4_1557</name>
</gene>
<dbReference type="InterPro" id="IPR038725">
    <property type="entry name" value="YdaG_split_barrel_FMN-bd"/>
</dbReference>
<evidence type="ECO:0000313" key="2">
    <source>
        <dbReference type="EMBL" id="KAF7782181.1"/>
    </source>
</evidence>
<evidence type="ECO:0000259" key="1">
    <source>
        <dbReference type="Pfam" id="PF16242"/>
    </source>
</evidence>